<evidence type="ECO:0000259" key="13">
    <source>
        <dbReference type="PROSITE" id="PS51192"/>
    </source>
</evidence>
<comment type="caution">
    <text evidence="14">The sequence shown here is derived from an EMBL/GenBank/DDBJ whole genome shotgun (WGS) entry which is preliminary data.</text>
</comment>
<dbReference type="SUPFAM" id="SSF52540">
    <property type="entry name" value="P-loop containing nucleoside triphosphate hydrolases"/>
    <property type="match status" value="2"/>
</dbReference>
<protein>
    <recommendedName>
        <fullName evidence="11">DNA 3'-5' helicase</fullName>
        <ecNumber evidence="11">5.6.2.4</ecNumber>
    </recommendedName>
</protein>
<evidence type="ECO:0000256" key="6">
    <source>
        <dbReference type="ARBA" id="ARBA00022806"/>
    </source>
</evidence>
<dbReference type="InterPro" id="IPR011545">
    <property type="entry name" value="DEAD/DEAH_box_helicase_dom"/>
</dbReference>
<comment type="catalytic activity">
    <reaction evidence="12">
        <text>ATP + H2O = ADP + phosphate + H(+)</text>
        <dbReference type="Rhea" id="RHEA:13065"/>
        <dbReference type="ChEBI" id="CHEBI:15377"/>
        <dbReference type="ChEBI" id="CHEBI:15378"/>
        <dbReference type="ChEBI" id="CHEBI:30616"/>
        <dbReference type="ChEBI" id="CHEBI:43474"/>
        <dbReference type="ChEBI" id="CHEBI:456216"/>
        <dbReference type="EC" id="5.6.2.4"/>
    </reaction>
</comment>
<dbReference type="InterPro" id="IPR041236">
    <property type="entry name" value="PriA_C"/>
</dbReference>
<name>A0AA35RIL3_GEOBA</name>
<organism evidence="14 15">
    <name type="scientific">Geodia barretti</name>
    <name type="common">Barrett's horny sponge</name>
    <dbReference type="NCBI Taxonomy" id="519541"/>
    <lineage>
        <taxon>Eukaryota</taxon>
        <taxon>Metazoa</taxon>
        <taxon>Porifera</taxon>
        <taxon>Demospongiae</taxon>
        <taxon>Heteroscleromorpha</taxon>
        <taxon>Tetractinellida</taxon>
        <taxon>Astrophorina</taxon>
        <taxon>Geodiidae</taxon>
        <taxon>Geodia</taxon>
    </lineage>
</organism>
<evidence type="ECO:0000256" key="10">
    <source>
        <dbReference type="ARBA" id="ARBA00023235"/>
    </source>
</evidence>
<proteinExistence type="inferred from homology"/>
<dbReference type="GO" id="GO:0006310">
    <property type="term" value="P:DNA recombination"/>
    <property type="evidence" value="ECO:0007669"/>
    <property type="project" value="InterPro"/>
</dbReference>
<dbReference type="Pfam" id="PF18319">
    <property type="entry name" value="Zn_ribbon_PriA"/>
    <property type="match status" value="1"/>
</dbReference>
<dbReference type="SMART" id="SM00490">
    <property type="entry name" value="HELICc"/>
    <property type="match status" value="1"/>
</dbReference>
<dbReference type="SMART" id="SM00487">
    <property type="entry name" value="DEXDc"/>
    <property type="match status" value="1"/>
</dbReference>
<keyword evidence="3" id="KW-0479">Metal-binding</keyword>
<dbReference type="InterPro" id="IPR005259">
    <property type="entry name" value="PriA"/>
</dbReference>
<keyword evidence="1" id="KW-0639">Primosome</keyword>
<keyword evidence="10" id="KW-0413">Isomerase</keyword>
<dbReference type="InterPro" id="IPR001650">
    <property type="entry name" value="Helicase_C-like"/>
</dbReference>
<keyword evidence="8" id="KW-0067">ATP-binding</keyword>
<dbReference type="PANTHER" id="PTHR30580:SF0">
    <property type="entry name" value="PRIMOSOMAL PROTEIN N"/>
    <property type="match status" value="1"/>
</dbReference>
<keyword evidence="15" id="KW-1185">Reference proteome</keyword>
<evidence type="ECO:0000313" key="15">
    <source>
        <dbReference type="Proteomes" id="UP001174909"/>
    </source>
</evidence>
<dbReference type="InterPro" id="IPR027417">
    <property type="entry name" value="P-loop_NTPase"/>
</dbReference>
<evidence type="ECO:0000256" key="12">
    <source>
        <dbReference type="ARBA" id="ARBA00048988"/>
    </source>
</evidence>
<reference evidence="14" key="1">
    <citation type="submission" date="2023-03" db="EMBL/GenBank/DDBJ databases">
        <authorList>
            <person name="Steffen K."/>
            <person name="Cardenas P."/>
        </authorList>
    </citation>
    <scope>NUCLEOTIDE SEQUENCE</scope>
</reference>
<dbReference type="GO" id="GO:0006302">
    <property type="term" value="P:double-strand break repair"/>
    <property type="evidence" value="ECO:0007669"/>
    <property type="project" value="InterPro"/>
</dbReference>
<keyword evidence="5" id="KW-0378">Hydrolase</keyword>
<dbReference type="GO" id="GO:0016787">
    <property type="term" value="F:hydrolase activity"/>
    <property type="evidence" value="ECO:0007669"/>
    <property type="project" value="UniProtKB-KW"/>
</dbReference>
<evidence type="ECO:0000256" key="2">
    <source>
        <dbReference type="ARBA" id="ARBA00022705"/>
    </source>
</evidence>
<dbReference type="HAMAP" id="MF_00983">
    <property type="entry name" value="PriA"/>
    <property type="match status" value="1"/>
</dbReference>
<dbReference type="FunFam" id="3.40.50.300:FF:000489">
    <property type="entry name" value="Primosome assembly protein PriA"/>
    <property type="match status" value="1"/>
</dbReference>
<accession>A0AA35RIL3</accession>
<dbReference type="PANTHER" id="PTHR30580">
    <property type="entry name" value="PRIMOSOMAL PROTEIN N"/>
    <property type="match status" value="1"/>
</dbReference>
<dbReference type="GO" id="GO:0006270">
    <property type="term" value="P:DNA replication initiation"/>
    <property type="evidence" value="ECO:0007669"/>
    <property type="project" value="TreeGrafter"/>
</dbReference>
<dbReference type="EMBL" id="CASHTH010001129">
    <property type="protein sequence ID" value="CAI8011809.1"/>
    <property type="molecule type" value="Genomic_DNA"/>
</dbReference>
<gene>
    <name evidence="14" type="ORF">GBAR_LOCUS7573</name>
</gene>
<dbReference type="EC" id="5.6.2.4" evidence="11"/>
<evidence type="ECO:0000256" key="4">
    <source>
        <dbReference type="ARBA" id="ARBA00022741"/>
    </source>
</evidence>
<dbReference type="Pfam" id="PF00270">
    <property type="entry name" value="DEAD"/>
    <property type="match status" value="1"/>
</dbReference>
<evidence type="ECO:0000256" key="5">
    <source>
        <dbReference type="ARBA" id="ARBA00022801"/>
    </source>
</evidence>
<evidence type="ECO:0000256" key="11">
    <source>
        <dbReference type="ARBA" id="ARBA00034808"/>
    </source>
</evidence>
<keyword evidence="4" id="KW-0547">Nucleotide-binding</keyword>
<dbReference type="GO" id="GO:0003677">
    <property type="term" value="F:DNA binding"/>
    <property type="evidence" value="ECO:0007669"/>
    <property type="project" value="UniProtKB-KW"/>
</dbReference>
<dbReference type="Pfam" id="PF00271">
    <property type="entry name" value="Helicase_C"/>
    <property type="match status" value="1"/>
</dbReference>
<dbReference type="AlphaFoldDB" id="A0AA35RIL3"/>
<dbReference type="Proteomes" id="UP001174909">
    <property type="component" value="Unassembled WGS sequence"/>
</dbReference>
<dbReference type="GO" id="GO:0046872">
    <property type="term" value="F:metal ion binding"/>
    <property type="evidence" value="ECO:0007669"/>
    <property type="project" value="UniProtKB-KW"/>
</dbReference>
<feature type="domain" description="Helicase ATP-binding" evidence="13">
    <location>
        <begin position="227"/>
        <end position="394"/>
    </location>
</feature>
<dbReference type="GO" id="GO:0006269">
    <property type="term" value="P:DNA replication, synthesis of primer"/>
    <property type="evidence" value="ECO:0007669"/>
    <property type="project" value="UniProtKB-KW"/>
</dbReference>
<dbReference type="GO" id="GO:0043138">
    <property type="term" value="F:3'-5' DNA helicase activity"/>
    <property type="evidence" value="ECO:0007669"/>
    <property type="project" value="UniProtKB-EC"/>
</dbReference>
<dbReference type="PROSITE" id="PS51192">
    <property type="entry name" value="HELICASE_ATP_BIND_1"/>
    <property type="match status" value="1"/>
</dbReference>
<keyword evidence="6" id="KW-0347">Helicase</keyword>
<keyword evidence="9" id="KW-0238">DNA-binding</keyword>
<dbReference type="GO" id="GO:0005524">
    <property type="term" value="F:ATP binding"/>
    <property type="evidence" value="ECO:0007669"/>
    <property type="project" value="UniProtKB-KW"/>
</dbReference>
<keyword evidence="2" id="KW-0235">DNA replication</keyword>
<evidence type="ECO:0000256" key="9">
    <source>
        <dbReference type="ARBA" id="ARBA00023125"/>
    </source>
</evidence>
<evidence type="ECO:0000256" key="1">
    <source>
        <dbReference type="ARBA" id="ARBA00022515"/>
    </source>
</evidence>
<dbReference type="NCBIfam" id="TIGR00595">
    <property type="entry name" value="priA"/>
    <property type="match status" value="1"/>
</dbReference>
<evidence type="ECO:0000256" key="3">
    <source>
        <dbReference type="ARBA" id="ARBA00022723"/>
    </source>
</evidence>
<evidence type="ECO:0000256" key="8">
    <source>
        <dbReference type="ARBA" id="ARBA00022840"/>
    </source>
</evidence>
<dbReference type="InterPro" id="IPR014001">
    <property type="entry name" value="Helicase_ATP-bd"/>
</dbReference>
<sequence length="738" mass="81600">MEPSPLVGSLGLELAEWLGQTYRCSPFEAVAPALPPGFRAQQRSRLTAVPGPEDSGGLASFRESTRAAWQELVDSARAWEEITFLKRIDPNHANVARRELQRLVGRGLVRKEVSLPRPRSHRYRRLLIPGQYTDAGEEGESAPQTRGTRQVELLAAVREAAAGYDTTGTASLLGSAADALLQRGLVAEEWRRVEPETPAGVAPANPPPKHLTAAQADALNSITAALDDPNVLPRSFLLHGVTGSGKTEVYLRAIAHAVGRGKQAIYLVPEIALTPQTVGIVNDRFPGRAAVLHHRLTERQRFEEWWRIRDGQADVVVGPRSALFAPALNPGIVIVDEEHEPAYKQDEHPPYYHARDAALALARRSGAVVVMGSATPDVSTYYEATRGRHHLLRLPERVPHPDGRATPLPDVSVVDMRRELRLTEALDSTLEAGRQAILFLNRRGSAAFMQCRDCGGVINCSRCSVAYAFHRESGRLICHYCNRQRRLPRACPQCRGGRIREMGAGTETVASHLQQRYPDVTIERWDSDSVRNPAQLEAAMGRLSSGEARILVGTQMVARGLDLPNVTLSAVLLADLGLNLPDFRAGERAFALLCQVAGRAGRGDEPGRAIIQTYQPDHYAIAAASEQDYAAFYGIEIEARRHQGNPPFNRLAQVVCSDLSIRAVQQTLGELVESWREQAVREGRDDVDIIGPTPCLPERVRGRYRWRLLLRGRRIWQFLEGRSIPRNCRVDVDPVRLD</sequence>
<keyword evidence="7" id="KW-0862">Zinc</keyword>
<dbReference type="InterPro" id="IPR040498">
    <property type="entry name" value="PriA_CRR"/>
</dbReference>
<evidence type="ECO:0000313" key="14">
    <source>
        <dbReference type="EMBL" id="CAI8011809.1"/>
    </source>
</evidence>
<evidence type="ECO:0000256" key="7">
    <source>
        <dbReference type="ARBA" id="ARBA00022833"/>
    </source>
</evidence>
<dbReference type="Pfam" id="PF18074">
    <property type="entry name" value="PriA_C"/>
    <property type="match status" value="1"/>
</dbReference>
<dbReference type="Gene3D" id="3.40.50.300">
    <property type="entry name" value="P-loop containing nucleotide triphosphate hydrolases"/>
    <property type="match status" value="2"/>
</dbReference>
<dbReference type="CDD" id="cd18804">
    <property type="entry name" value="SF2_C_priA"/>
    <property type="match status" value="1"/>
</dbReference>